<name>A0A9X9MCE4_GULGU</name>
<evidence type="ECO:0000313" key="3">
    <source>
        <dbReference type="Proteomes" id="UP000269945"/>
    </source>
</evidence>
<accession>A0A9X9MCE4</accession>
<feature type="region of interest" description="Disordered" evidence="1">
    <location>
        <begin position="1"/>
        <end position="20"/>
    </location>
</feature>
<gene>
    <name evidence="2" type="ORF">BN2614_LOCUS1</name>
</gene>
<dbReference type="AlphaFoldDB" id="A0A9X9MCE4"/>
<dbReference type="Proteomes" id="UP000269945">
    <property type="component" value="Unassembled WGS sequence"/>
</dbReference>
<dbReference type="EMBL" id="CYRY02046253">
    <property type="protein sequence ID" value="VCX41939.1"/>
    <property type="molecule type" value="Genomic_DNA"/>
</dbReference>
<sequence>MAQEKGGGLQPSKGGEDNYTETRSHWLSAWNCHLEVYRPNV</sequence>
<organism evidence="2 3">
    <name type="scientific">Gulo gulo</name>
    <name type="common">Wolverine</name>
    <name type="synonym">Gluton</name>
    <dbReference type="NCBI Taxonomy" id="48420"/>
    <lineage>
        <taxon>Eukaryota</taxon>
        <taxon>Metazoa</taxon>
        <taxon>Chordata</taxon>
        <taxon>Craniata</taxon>
        <taxon>Vertebrata</taxon>
        <taxon>Euteleostomi</taxon>
        <taxon>Mammalia</taxon>
        <taxon>Eutheria</taxon>
        <taxon>Laurasiatheria</taxon>
        <taxon>Carnivora</taxon>
        <taxon>Caniformia</taxon>
        <taxon>Musteloidea</taxon>
        <taxon>Mustelidae</taxon>
        <taxon>Guloninae</taxon>
        <taxon>Gulo</taxon>
    </lineage>
</organism>
<evidence type="ECO:0000256" key="1">
    <source>
        <dbReference type="SAM" id="MobiDB-lite"/>
    </source>
</evidence>
<protein>
    <submittedName>
        <fullName evidence="2">Uncharacterized protein</fullName>
    </submittedName>
</protein>
<evidence type="ECO:0000313" key="2">
    <source>
        <dbReference type="EMBL" id="VCX41939.1"/>
    </source>
</evidence>
<proteinExistence type="predicted"/>
<keyword evidence="3" id="KW-1185">Reference proteome</keyword>
<comment type="caution">
    <text evidence="2">The sequence shown here is derived from an EMBL/GenBank/DDBJ whole genome shotgun (WGS) entry which is preliminary data.</text>
</comment>
<reference evidence="2 3" key="1">
    <citation type="submission" date="2018-10" db="EMBL/GenBank/DDBJ databases">
        <authorList>
            <person name="Ekblom R."/>
            <person name="Jareborg N."/>
        </authorList>
    </citation>
    <scope>NUCLEOTIDE SEQUENCE [LARGE SCALE GENOMIC DNA]</scope>
    <source>
        <tissue evidence="2">Muscle</tissue>
    </source>
</reference>